<dbReference type="EMBL" id="LDYG01000053">
    <property type="protein sequence ID" value="KUP04129.1"/>
    <property type="molecule type" value="Genomic_DNA"/>
</dbReference>
<gene>
    <name evidence="1" type="ORF">Q75_16200</name>
</gene>
<reference evidence="1 2" key="1">
    <citation type="journal article" date="2016" name="Front. Microbiol.">
        <title>Microevolution Analysis of Bacillus coahuilensis Unveils Differences in Phosphorus Acquisition Strategies and Their Regulation.</title>
        <authorList>
            <person name="Gomez-Lunar Z."/>
            <person name="Hernandez-Gonzalez I."/>
            <person name="Rodriguez-Torres M.D."/>
            <person name="Souza V."/>
            <person name="Olmedo-Alvarez G."/>
        </authorList>
    </citation>
    <scope>NUCLEOTIDE SEQUENCE [LARGE SCALE GENOMIC DNA]</scope>
    <source>
        <strain evidence="2">p1.1.43</strain>
    </source>
</reference>
<evidence type="ECO:0000313" key="1">
    <source>
        <dbReference type="EMBL" id="KUP04129.1"/>
    </source>
</evidence>
<organism evidence="1 2">
    <name type="scientific">Bacillus coahuilensis p1.1.43</name>
    <dbReference type="NCBI Taxonomy" id="1150625"/>
    <lineage>
        <taxon>Bacteria</taxon>
        <taxon>Bacillati</taxon>
        <taxon>Bacillota</taxon>
        <taxon>Bacilli</taxon>
        <taxon>Bacillales</taxon>
        <taxon>Bacillaceae</taxon>
        <taxon>Bacillus</taxon>
    </lineage>
</organism>
<dbReference type="OrthoDB" id="2427395at2"/>
<name>A0A147K473_9BACI</name>
<dbReference type="STRING" id="1150625.Q75_16200"/>
<evidence type="ECO:0000313" key="2">
    <source>
        <dbReference type="Proteomes" id="UP000074108"/>
    </source>
</evidence>
<dbReference type="Proteomes" id="UP000074108">
    <property type="component" value="Unassembled WGS sequence"/>
</dbReference>
<keyword evidence="2" id="KW-1185">Reference proteome</keyword>
<comment type="caution">
    <text evidence="1">The sequence shown here is derived from an EMBL/GenBank/DDBJ whole genome shotgun (WGS) entry which is preliminary data.</text>
</comment>
<dbReference type="InterPro" id="IPR025573">
    <property type="entry name" value="YwpF"/>
</dbReference>
<accession>A0A147K473</accession>
<dbReference type="Pfam" id="PF14183">
    <property type="entry name" value="YwpF"/>
    <property type="match status" value="1"/>
</dbReference>
<proteinExistence type="predicted"/>
<protein>
    <recommendedName>
        <fullName evidence="3">YwpF-like protein</fullName>
    </recommendedName>
</protein>
<dbReference type="RefSeq" id="WP_010175536.1">
    <property type="nucleotide sequence ID" value="NZ_LDYG01000053.1"/>
</dbReference>
<sequence>MKTFKMISFHIFDEDKLREIHVESGLAINKEDQKGTWLLELFTDRDYYDLFRQLQQSTQDLRVQIVITHAMNDPAFFCVHIRGIKQLDGKISLLLEGRLDRGRNDYSYLLLKDLVEQGATGEELLHRFQEKLRTKPKLQKA</sequence>
<evidence type="ECO:0008006" key="3">
    <source>
        <dbReference type="Google" id="ProtNLM"/>
    </source>
</evidence>
<dbReference type="AlphaFoldDB" id="A0A147K473"/>
<dbReference type="PATRIC" id="fig|1150625.3.peg.3398"/>